<dbReference type="OrthoDB" id="9799225at2"/>
<evidence type="ECO:0000256" key="3">
    <source>
        <dbReference type="ARBA" id="ARBA00022448"/>
    </source>
</evidence>
<feature type="transmembrane region" description="Helical" evidence="8">
    <location>
        <begin position="209"/>
        <end position="230"/>
    </location>
</feature>
<dbReference type="EMBL" id="SHKP01000006">
    <property type="protein sequence ID" value="RZT97700.1"/>
    <property type="molecule type" value="Genomic_DNA"/>
</dbReference>
<gene>
    <name evidence="9" type="ORF">EV670_2093</name>
</gene>
<feature type="transmembrane region" description="Helical" evidence="8">
    <location>
        <begin position="268"/>
        <end position="287"/>
    </location>
</feature>
<keyword evidence="3" id="KW-0813">Transport</keyword>
<evidence type="ECO:0000256" key="7">
    <source>
        <dbReference type="ARBA" id="ARBA00023136"/>
    </source>
</evidence>
<dbReference type="AlphaFoldDB" id="A0A4Q7VMY4"/>
<evidence type="ECO:0000313" key="9">
    <source>
        <dbReference type="EMBL" id="RZT97700.1"/>
    </source>
</evidence>
<comment type="similarity">
    <text evidence="2">Belongs to the autoinducer-2 exporter (AI-2E) (TC 2.A.86) family.</text>
</comment>
<keyword evidence="10" id="KW-1185">Reference proteome</keyword>
<feature type="transmembrane region" description="Helical" evidence="8">
    <location>
        <begin position="36"/>
        <end position="54"/>
    </location>
</feature>
<feature type="transmembrane region" description="Helical" evidence="8">
    <location>
        <begin position="12"/>
        <end position="30"/>
    </location>
</feature>
<evidence type="ECO:0000256" key="6">
    <source>
        <dbReference type="ARBA" id="ARBA00022989"/>
    </source>
</evidence>
<reference evidence="9 10" key="1">
    <citation type="submission" date="2019-02" db="EMBL/GenBank/DDBJ databases">
        <title>Genomic Encyclopedia of Type Strains, Phase IV (KMG-IV): sequencing the most valuable type-strain genomes for metagenomic binning, comparative biology and taxonomic classification.</title>
        <authorList>
            <person name="Goeker M."/>
        </authorList>
    </citation>
    <scope>NUCLEOTIDE SEQUENCE [LARGE SCALE GENOMIC DNA]</scope>
    <source>
        <strain evidence="9 10">DSM 19570</strain>
    </source>
</reference>
<evidence type="ECO:0000256" key="5">
    <source>
        <dbReference type="ARBA" id="ARBA00022692"/>
    </source>
</evidence>
<feature type="transmembrane region" description="Helical" evidence="8">
    <location>
        <begin position="145"/>
        <end position="167"/>
    </location>
</feature>
<dbReference type="GO" id="GO:0005886">
    <property type="term" value="C:plasma membrane"/>
    <property type="evidence" value="ECO:0007669"/>
    <property type="project" value="UniProtKB-SubCell"/>
</dbReference>
<keyword evidence="5 8" id="KW-0812">Transmembrane</keyword>
<protein>
    <submittedName>
        <fullName evidence="9">Putative PurR-regulated permease PerM</fullName>
    </submittedName>
</protein>
<feature type="transmembrane region" description="Helical" evidence="8">
    <location>
        <begin position="242"/>
        <end position="261"/>
    </location>
</feature>
<feature type="transmembrane region" description="Helical" evidence="8">
    <location>
        <begin position="66"/>
        <end position="88"/>
    </location>
</feature>
<keyword evidence="6 8" id="KW-1133">Transmembrane helix</keyword>
<accession>A0A4Q7VMY4</accession>
<comment type="subcellular location">
    <subcellularLocation>
        <location evidence="1">Cell membrane</location>
        <topology evidence="1">Multi-pass membrane protein</topology>
    </subcellularLocation>
</comment>
<dbReference type="Pfam" id="PF01594">
    <property type="entry name" value="AI-2E_transport"/>
    <property type="match status" value="1"/>
</dbReference>
<evidence type="ECO:0000313" key="10">
    <source>
        <dbReference type="Proteomes" id="UP000293671"/>
    </source>
</evidence>
<dbReference type="InterPro" id="IPR002549">
    <property type="entry name" value="AI-2E-like"/>
</dbReference>
<dbReference type="Proteomes" id="UP000293671">
    <property type="component" value="Unassembled WGS sequence"/>
</dbReference>
<evidence type="ECO:0000256" key="2">
    <source>
        <dbReference type="ARBA" id="ARBA00009773"/>
    </source>
</evidence>
<dbReference type="PANTHER" id="PTHR21716:SF53">
    <property type="entry name" value="PERMEASE PERM-RELATED"/>
    <property type="match status" value="1"/>
</dbReference>
<evidence type="ECO:0000256" key="4">
    <source>
        <dbReference type="ARBA" id="ARBA00022475"/>
    </source>
</evidence>
<evidence type="ECO:0000256" key="1">
    <source>
        <dbReference type="ARBA" id="ARBA00004651"/>
    </source>
</evidence>
<organism evidence="9 10">
    <name type="scientific">Rivibacter subsaxonicus</name>
    <dbReference type="NCBI Taxonomy" id="457575"/>
    <lineage>
        <taxon>Bacteria</taxon>
        <taxon>Pseudomonadati</taxon>
        <taxon>Pseudomonadota</taxon>
        <taxon>Betaproteobacteria</taxon>
        <taxon>Burkholderiales</taxon>
        <taxon>Rivibacter</taxon>
    </lineage>
</organism>
<keyword evidence="7 8" id="KW-0472">Membrane</keyword>
<keyword evidence="4" id="KW-1003">Cell membrane</keyword>
<sequence length="357" mass="38284">MTEPNKPLLQPLVYSAVLSVMIGWVLFVARDVLVPVAYSIIVVYIVLGMTRQMARIPRLGPHLPAALRYTVSAGVILGALWGVALLILGSVSEITGNAARYDQAALGAIQRAAAWAGVETEPTWPQIRQFLVERVGVTRLLGSTAGVMLGIVALLVVVLLYAIFLLIEQRAFDRKIDRLYADPGRSVRLRAVIHAINDRVGNYLALKTLLSVGLGIVTWAVMAWMNLGFAGLSGLLAGLLNYIPYAGSVLGVVVPALLAVLTGADASAVFWLCVILTTAQFLNGNILDPYLMGNSLNLSPFVILFSLAAWGTLWGIPGALLAVPFAAIMVIVFQEFEGTRPLAVLLSLDGRLEAKDE</sequence>
<evidence type="ECO:0000256" key="8">
    <source>
        <dbReference type="SAM" id="Phobius"/>
    </source>
</evidence>
<comment type="caution">
    <text evidence="9">The sequence shown here is derived from an EMBL/GenBank/DDBJ whole genome shotgun (WGS) entry which is preliminary data.</text>
</comment>
<feature type="transmembrane region" description="Helical" evidence="8">
    <location>
        <begin position="307"/>
        <end position="333"/>
    </location>
</feature>
<dbReference type="PANTHER" id="PTHR21716">
    <property type="entry name" value="TRANSMEMBRANE PROTEIN"/>
    <property type="match status" value="1"/>
</dbReference>
<name>A0A4Q7VMY4_9BURK</name>
<proteinExistence type="inferred from homology"/>
<dbReference type="RefSeq" id="WP_130431813.1">
    <property type="nucleotide sequence ID" value="NZ_SHKP01000006.1"/>
</dbReference>